<organism evidence="9 10">
    <name type="scientific">Aggregatibacter segnis</name>
    <dbReference type="NCBI Taxonomy" id="739"/>
    <lineage>
        <taxon>Bacteria</taxon>
        <taxon>Pseudomonadati</taxon>
        <taxon>Pseudomonadota</taxon>
        <taxon>Gammaproteobacteria</taxon>
        <taxon>Pasteurellales</taxon>
        <taxon>Pasteurellaceae</taxon>
        <taxon>Aggregatibacter</taxon>
    </lineage>
</organism>
<comment type="similarity">
    <text evidence="7">Belongs to the MraZ family.</text>
</comment>
<proteinExistence type="inferred from homology"/>
<comment type="subcellular location">
    <subcellularLocation>
        <location evidence="7">Cytoplasm</location>
        <location evidence="7">Nucleoid</location>
    </subcellularLocation>
</comment>
<dbReference type="InterPro" id="IPR037914">
    <property type="entry name" value="SpoVT-AbrB_sf"/>
</dbReference>
<dbReference type="GO" id="GO:0005737">
    <property type="term" value="C:cytoplasm"/>
    <property type="evidence" value="ECO:0007669"/>
    <property type="project" value="UniProtKB-UniRule"/>
</dbReference>
<evidence type="ECO:0000256" key="6">
    <source>
        <dbReference type="ARBA" id="ARBA00023163"/>
    </source>
</evidence>
<dbReference type="PROSITE" id="PS51740">
    <property type="entry name" value="SPOVT_ABRB"/>
    <property type="match status" value="2"/>
</dbReference>
<comment type="subunit">
    <text evidence="7">Forms oligomers.</text>
</comment>
<evidence type="ECO:0000256" key="1">
    <source>
        <dbReference type="ARBA" id="ARBA00013860"/>
    </source>
</evidence>
<dbReference type="SUPFAM" id="SSF89447">
    <property type="entry name" value="AbrB/MazE/MraZ-like"/>
    <property type="match status" value="1"/>
</dbReference>
<dbReference type="FunFam" id="3.40.1550.20:FF:000001">
    <property type="entry name" value="Transcriptional regulator MraZ"/>
    <property type="match status" value="1"/>
</dbReference>
<evidence type="ECO:0000259" key="8">
    <source>
        <dbReference type="PROSITE" id="PS51740"/>
    </source>
</evidence>
<keyword evidence="3" id="KW-0677">Repeat</keyword>
<dbReference type="RefSeq" id="WP_111296656.1">
    <property type="nucleotide sequence ID" value="NZ_JBQMXW010000014.1"/>
</dbReference>
<dbReference type="AlphaFoldDB" id="A0A8B2U1P3"/>
<dbReference type="InterPro" id="IPR038619">
    <property type="entry name" value="MraZ_sf"/>
</dbReference>
<keyword evidence="2 7" id="KW-0963">Cytoplasm</keyword>
<dbReference type="HAMAP" id="MF_01008">
    <property type="entry name" value="MraZ"/>
    <property type="match status" value="1"/>
</dbReference>
<dbReference type="Gene3D" id="3.40.1550.20">
    <property type="entry name" value="Transcriptional regulator MraZ domain"/>
    <property type="match status" value="1"/>
</dbReference>
<evidence type="ECO:0000256" key="4">
    <source>
        <dbReference type="ARBA" id="ARBA00023015"/>
    </source>
</evidence>
<dbReference type="PANTHER" id="PTHR34701">
    <property type="entry name" value="TRANSCRIPTIONAL REGULATOR MRAZ"/>
    <property type="match status" value="1"/>
</dbReference>
<evidence type="ECO:0000313" key="10">
    <source>
        <dbReference type="Proteomes" id="UP000253998"/>
    </source>
</evidence>
<dbReference type="PANTHER" id="PTHR34701:SF1">
    <property type="entry name" value="TRANSCRIPTIONAL REGULATOR MRAZ"/>
    <property type="match status" value="1"/>
</dbReference>
<dbReference type="GO" id="GO:0003700">
    <property type="term" value="F:DNA-binding transcription factor activity"/>
    <property type="evidence" value="ECO:0007669"/>
    <property type="project" value="UniProtKB-UniRule"/>
</dbReference>
<dbReference type="Pfam" id="PF02381">
    <property type="entry name" value="MraZ"/>
    <property type="match status" value="2"/>
</dbReference>
<dbReference type="GO" id="GO:2000143">
    <property type="term" value="P:negative regulation of DNA-templated transcription initiation"/>
    <property type="evidence" value="ECO:0007669"/>
    <property type="project" value="TreeGrafter"/>
</dbReference>
<keyword evidence="4 7" id="KW-0805">Transcription regulation</keyword>
<dbReference type="GO" id="GO:0000976">
    <property type="term" value="F:transcription cis-regulatory region binding"/>
    <property type="evidence" value="ECO:0007669"/>
    <property type="project" value="TreeGrafter"/>
</dbReference>
<feature type="domain" description="SpoVT-AbrB" evidence="8">
    <location>
        <begin position="81"/>
        <end position="124"/>
    </location>
</feature>
<dbReference type="CDD" id="cd16320">
    <property type="entry name" value="MraZ_N"/>
    <property type="match status" value="1"/>
</dbReference>
<dbReference type="EMBL" id="QEPM01000005">
    <property type="protein sequence ID" value="RDE70471.1"/>
    <property type="molecule type" value="Genomic_DNA"/>
</dbReference>
<dbReference type="InterPro" id="IPR003444">
    <property type="entry name" value="MraZ"/>
</dbReference>
<evidence type="ECO:0000313" key="9">
    <source>
        <dbReference type="EMBL" id="RDE70471.1"/>
    </source>
</evidence>
<name>A0A8B2U1P3_9PAST</name>
<protein>
    <recommendedName>
        <fullName evidence="1 7">Transcriptional regulator MraZ</fullName>
    </recommendedName>
</protein>
<dbReference type="NCBIfam" id="TIGR00242">
    <property type="entry name" value="division/cell wall cluster transcriptional repressor MraZ"/>
    <property type="match status" value="1"/>
</dbReference>
<sequence>MFRGAATINLDVKGRISIPTRYRAELLEQNQGQMVCTVDIRQPCLLLYPLKEWEIIEQKLLGLSNFDPLQRTLQRVILGYATECELDSAGRILISGPLRQHAKLEKSIMLVGQLNKFEIWSEAEWQAQIEKDMALGATDSFALSEELKTLSL</sequence>
<keyword evidence="6 7" id="KW-0804">Transcription</keyword>
<reference evidence="9 10" key="1">
    <citation type="submission" date="2018-05" db="EMBL/GenBank/DDBJ databases">
        <title>Draft Genome Sequences for a Diverse set of 7 Haemophilus Species.</title>
        <authorList>
            <person name="Nichols M."/>
            <person name="Topaz N."/>
            <person name="Wang X."/>
            <person name="Wang X."/>
            <person name="Boxrud D."/>
        </authorList>
    </citation>
    <scope>NUCLEOTIDE SEQUENCE [LARGE SCALE GENOMIC DNA]</scope>
    <source>
        <strain evidence="9 10">C2001002503</strain>
    </source>
</reference>
<dbReference type="InterPro" id="IPR007159">
    <property type="entry name" value="SpoVT-AbrB_dom"/>
</dbReference>
<gene>
    <name evidence="7" type="primary">mraZ</name>
    <name evidence="9" type="ORF">DPV83_08060</name>
</gene>
<evidence type="ECO:0000256" key="5">
    <source>
        <dbReference type="ARBA" id="ARBA00023125"/>
    </source>
</evidence>
<dbReference type="InterPro" id="IPR035642">
    <property type="entry name" value="MraZ_N"/>
</dbReference>
<dbReference type="CDD" id="cd16321">
    <property type="entry name" value="MraZ_C"/>
    <property type="match status" value="1"/>
</dbReference>
<evidence type="ECO:0000256" key="2">
    <source>
        <dbReference type="ARBA" id="ARBA00022490"/>
    </source>
</evidence>
<keyword evidence="5 7" id="KW-0238">DNA-binding</keyword>
<evidence type="ECO:0000256" key="3">
    <source>
        <dbReference type="ARBA" id="ARBA00022737"/>
    </source>
</evidence>
<dbReference type="GO" id="GO:0009295">
    <property type="term" value="C:nucleoid"/>
    <property type="evidence" value="ECO:0007669"/>
    <property type="project" value="UniProtKB-SubCell"/>
</dbReference>
<evidence type="ECO:0000256" key="7">
    <source>
        <dbReference type="HAMAP-Rule" id="MF_01008"/>
    </source>
</evidence>
<dbReference type="InterPro" id="IPR035644">
    <property type="entry name" value="MraZ_C"/>
</dbReference>
<accession>A0A8B2U1P3</accession>
<comment type="caution">
    <text evidence="9">The sequence shown here is derived from an EMBL/GenBank/DDBJ whole genome shotgun (WGS) entry which is preliminary data.</text>
</comment>
<dbReference type="Proteomes" id="UP000253998">
    <property type="component" value="Unassembled WGS sequence"/>
</dbReference>
<dbReference type="InterPro" id="IPR020603">
    <property type="entry name" value="MraZ_dom"/>
</dbReference>
<feature type="domain" description="SpoVT-AbrB" evidence="8">
    <location>
        <begin position="5"/>
        <end position="52"/>
    </location>
</feature>